<dbReference type="Gene3D" id="4.10.75.10">
    <property type="entry name" value="Elafin-like"/>
    <property type="match status" value="1"/>
</dbReference>
<feature type="domain" description="WAP" evidence="3">
    <location>
        <begin position="1314"/>
        <end position="1361"/>
    </location>
</feature>
<evidence type="ECO:0000256" key="1">
    <source>
        <dbReference type="SAM" id="MobiDB-lite"/>
    </source>
</evidence>
<dbReference type="InterPro" id="IPR008197">
    <property type="entry name" value="WAP_dom"/>
</dbReference>
<dbReference type="SUPFAM" id="SSF53300">
    <property type="entry name" value="vWA-like"/>
    <property type="match status" value="11"/>
</dbReference>
<organism evidence="5 6">
    <name type="scientific">Porites lobata</name>
    <dbReference type="NCBI Taxonomy" id="104759"/>
    <lineage>
        <taxon>Eukaryota</taxon>
        <taxon>Metazoa</taxon>
        <taxon>Cnidaria</taxon>
        <taxon>Anthozoa</taxon>
        <taxon>Hexacorallia</taxon>
        <taxon>Scleractinia</taxon>
        <taxon>Fungiina</taxon>
        <taxon>Poritidae</taxon>
        <taxon>Porites</taxon>
    </lineage>
</organism>
<feature type="domain" description="VWFA" evidence="2">
    <location>
        <begin position="2354"/>
        <end position="2534"/>
    </location>
</feature>
<feature type="domain" description="VWFA" evidence="2">
    <location>
        <begin position="1"/>
        <end position="111"/>
    </location>
</feature>
<evidence type="ECO:0000313" key="5">
    <source>
        <dbReference type="EMBL" id="CAH3148647.1"/>
    </source>
</evidence>
<proteinExistence type="predicted"/>
<feature type="domain" description="Kazal-like" evidence="4">
    <location>
        <begin position="764"/>
        <end position="817"/>
    </location>
</feature>
<dbReference type="SMART" id="SM00280">
    <property type="entry name" value="KAZAL"/>
    <property type="match status" value="3"/>
</dbReference>
<dbReference type="Pfam" id="PF00095">
    <property type="entry name" value="WAP"/>
    <property type="match status" value="2"/>
</dbReference>
<accession>A0ABN8PUX1</accession>
<dbReference type="PROSITE" id="PS50234">
    <property type="entry name" value="VWFA"/>
    <property type="match status" value="11"/>
</dbReference>
<dbReference type="InterPro" id="IPR050525">
    <property type="entry name" value="ECM_Assembly_Org"/>
</dbReference>
<dbReference type="SMART" id="SM00217">
    <property type="entry name" value="WAP"/>
    <property type="match status" value="2"/>
</dbReference>
<feature type="domain" description="VWFA" evidence="2">
    <location>
        <begin position="1109"/>
        <end position="1285"/>
    </location>
</feature>
<dbReference type="PANTHER" id="PTHR24020:SF20">
    <property type="entry name" value="PH DOMAIN-CONTAINING PROTEIN"/>
    <property type="match status" value="1"/>
</dbReference>
<name>A0ABN8PUX1_9CNID</name>
<dbReference type="InterPro" id="IPR036058">
    <property type="entry name" value="Kazal_dom_sf"/>
</dbReference>
<dbReference type="InterPro" id="IPR002035">
    <property type="entry name" value="VWF_A"/>
</dbReference>
<dbReference type="Gene3D" id="3.30.60.30">
    <property type="match status" value="3"/>
</dbReference>
<dbReference type="EMBL" id="CALNXK010000084">
    <property type="protein sequence ID" value="CAH3148647.1"/>
    <property type="molecule type" value="Genomic_DNA"/>
</dbReference>
<keyword evidence="6" id="KW-1185">Reference proteome</keyword>
<evidence type="ECO:0008006" key="7">
    <source>
        <dbReference type="Google" id="ProtNLM"/>
    </source>
</evidence>
<feature type="region of interest" description="Disordered" evidence="1">
    <location>
        <begin position="697"/>
        <end position="747"/>
    </location>
</feature>
<dbReference type="InterPro" id="IPR036645">
    <property type="entry name" value="Elafin-like_sf"/>
</dbReference>
<reference evidence="5 6" key="1">
    <citation type="submission" date="2022-05" db="EMBL/GenBank/DDBJ databases">
        <authorList>
            <consortium name="Genoscope - CEA"/>
            <person name="William W."/>
        </authorList>
    </citation>
    <scope>NUCLEOTIDE SEQUENCE [LARGE SCALE GENOMIC DNA]</scope>
</reference>
<dbReference type="SMART" id="SM00327">
    <property type="entry name" value="VWA"/>
    <property type="match status" value="10"/>
</dbReference>
<dbReference type="CDD" id="cd00199">
    <property type="entry name" value="WAP"/>
    <property type="match status" value="2"/>
</dbReference>
<feature type="domain" description="VWFA" evidence="2">
    <location>
        <begin position="1938"/>
        <end position="2114"/>
    </location>
</feature>
<sequence length="2592" mass="282060">MLTKAPFLGGGRRYDKALDSAGDIFTNARENVPKIMLLFVAGKQAQVSGSTSLKDAVRPLRQQGVTTFIFRIGSEPGIQELYSAVESPDNVFTFSRFADMDSKVTDVARHIPFYSAILAPFGFAVDVVYLVDSSDPVTPENFNGQKSFVKKLGRYLDLNPFGSRGAVISYGSTSTVVSKLGDTTTVQAFISKVNNASKVGGQRRMDRAIKAAFSVFNDSRPAIPKVVILLTTGGQPAGVPAGIMDAVFEQLYDQGARLYAVTINAPTVSLPLHSSDGSDWFPVTSYRDLPTQVLPLARHVAIDTAALGPDDFVADVIFILDSSSSVTPDEFEKAKEFVKLIARHLNIAPGKSRGSVIIFSSTATPVLPFDGYTTMPEYNAAVDRVSQLSGTRRIDLAFRAAASLFQGARPTVRKIAILLTGGRQTPDGGSLQEAIRPINNLNVTSYVVPVGTQTDVPVARSDDVMPVTSFDDLPKNAQRIARSIATPRELPTPTAKLTTTPLPITPEDYSCIIDLAFIVDASGSVADDWNILLQFVENVAKRVNMGPQRTHIAVVRFGDDSEKVFDFREFNKTRYNEYTILNKITSIPKPRDGERTFINRGLKRANREVFRENFGMRPNVQQMALLITDGKQTPIRSPTEPSPFDVADAMRKRGIELHVMGIGQADPIELLRIVSATERLGFVRDFEFLQGQVQAQASRLCPPPPTTKRTTTPAPTTPVTTPTPTLTETTTAPIIPETTPAPTTPDPCQTTGCDAPYNVGCRVVGVRPRCICPNCRELLRPICASDDVQDLTECHMRKQACLAYLNITVDKQGPCDKECKAVVDIAFIIDSSGSISRRNWERVKRFVKATTSKLDVSTSGARIAAIAYSTNPKVVMRFNDYRDTDEVNRGFDRMRHQRGFTYTDKALQLAERDVFQTSNGMRINVPKLAVVITDGKQTKTEKYTPLLEASQGIKNKGVTVYAVGVGKGVEMAELLEIASGSEYVRATSSFEDLQKIASGIRREFCESSKDQVTTPAATTKETTPVPTTPDPCLTEGCNAPYNIGCRVVNNTAECICPPPCPIIRSPICASDDVQDLSECHMRRQACLADLNVTVDKRDPCDNDCATVVDIAFIIDSSGSISRRNWERVKRFVKAATSKLDVSSSGARIAAIAYSTDPEVVMRFNDYQGTDEVNRGFDGMRHQRGYTYTDKALELADRDVFQISNGMRFNVPKLAVVITDGSQTKTGQFTPLTIASQGIKNKGVTVYAVGVGKGAVRSELLEIASGPGNVLSTSSFEELQKIASELRRQFCEVPTPTPIKATTGSTTPVYPTTRPIKRYYVCPVFYDVPCPGDHMCEHDRQCGRNQKCCKHSCGYLFCSALVTRDKLGSCPYISRPSSCSSRSNECKYDVECKGDLKCCDDGCGNKICASTSYTPRLVGPTKATRVTTPAPTTSEELCPIPMDTTFIVDSSVCDDSSNWSRLLYFIQTLVTYFNVSPSGGRIALIQFSTGANVVLKFNTLRGSLLSDTEVNRRVGLLKCQGGFRRIDKALDLVEKEVLTAAGGVRDISRPVLVITTGKQTADQGLYTPLDIASSRIQSKGAAVFVLGIGKDVDTSELTEIASSPDNIFTVDSFKDLDRKADEAKRGICILVTPVPTSPLVASALKSCPIPMDTTFIIDSSVCDNSGNWNRLLYFVQTLVNFFNVSPSGGRIALVTFNSDAKVVLKFNTLSGSLLNSTEVNKLVSSLQCQGGLRRIDKALEVADKEVLTTAGGMRDISRPVLVITTGKQTTGQGVYTPLDIASSRLQKKGAAVFVLGIGSDVDSSELNQIASGPNNVFTVDSYKELNNKANEAKRGICILGIVCYVPTATPQVTTPTPTTPDPCRTEGCSAPYNIGCRVVNNTAQCICPTCPNRRIPICASDDVQDRTECHMRRQACLGDISVTVAKQSPCDKECSSDVDIAFIIDSSGSIGRRNWERVKRFVKALVSKLDVSNSTTRVAAIAYSTNPEVVMHFNDYQGTDEVNRGFDAMRYQRGYTYTDKALQLADSDLFQTSNGMRLSVPKLAVVITDGNQTKTGRYTRLSIAVQGMKNKGITVYAVGVGRAADMAELLEIASAPEYVFRSQSFKRLQNLTSGLRGEFCVASSPTLSATTPTPFPPEDICPIPMDTTFIIDSSDCDDRSNWNRLLYFVQTLVTYFNVSPSGGRIALIQFSNDASVVLKFNTLTGSLLNGWEVNKRVGLLQCQSGFRRIDKALDLADLDVLTSDGGVRNISRPVLVITTGKQTTDQGLYTPLDIASSRLQKKGAAVFVLGIGKDIDTSELTEIASSPGNVFTVDSFRDLYRKTDEAKRGICILVPAIPTPTSAPPAPESCPIPMDTTFIIDSSDCDDSGNWNRLLYFVKTLVSFFNVSPSGSRIALVTLNSDAKVVLKFNTLSGSLLNSTEVNRLVSSLQCQGGLRRIDKGLELADKEVLTTAGGMRDISRPVLVITTGKQTTGQGVYTPLDIASSRLQKKGAAVFVLGIGSDVDSSELNQIASGPNNVFTVDSYKELNNKANEAKRGICILGIVSRSCDNRRKSNKNGQIYQTFNRCTGNEKQRGYSLCCRSWKSSGHGRAT</sequence>
<feature type="domain" description="VWFA" evidence="2">
    <location>
        <begin position="1651"/>
        <end position="1831"/>
    </location>
</feature>
<dbReference type="PROSITE" id="PS51390">
    <property type="entry name" value="WAP"/>
    <property type="match status" value="2"/>
</dbReference>
<feature type="domain" description="VWFA" evidence="2">
    <location>
        <begin position="2145"/>
        <end position="2325"/>
    </location>
</feature>
<dbReference type="Pfam" id="PF07648">
    <property type="entry name" value="Kazal_2"/>
    <property type="match status" value="3"/>
</dbReference>
<dbReference type="CDD" id="cd00104">
    <property type="entry name" value="KAZAL_FS"/>
    <property type="match status" value="2"/>
</dbReference>
<dbReference type="Proteomes" id="UP001159405">
    <property type="component" value="Unassembled WGS sequence"/>
</dbReference>
<feature type="domain" description="VWFA" evidence="2">
    <location>
        <begin position="315"/>
        <end position="469"/>
    </location>
</feature>
<dbReference type="PROSITE" id="PS51465">
    <property type="entry name" value="KAZAL_2"/>
    <property type="match status" value="2"/>
</dbReference>
<protein>
    <recommendedName>
        <fullName evidence="7">Collagen alpha-3(VI) chain</fullName>
    </recommendedName>
</protein>
<feature type="domain" description="VWFA" evidence="2">
    <location>
        <begin position="126"/>
        <end position="264"/>
    </location>
</feature>
<evidence type="ECO:0000259" key="3">
    <source>
        <dbReference type="PROSITE" id="PS51390"/>
    </source>
</evidence>
<evidence type="ECO:0000313" key="6">
    <source>
        <dbReference type="Proteomes" id="UP001159405"/>
    </source>
</evidence>
<feature type="domain" description="VWFA" evidence="2">
    <location>
        <begin position="824"/>
        <end position="1000"/>
    </location>
</feature>
<dbReference type="CDD" id="cd01450">
    <property type="entry name" value="vWFA_subfamily_ECM"/>
    <property type="match status" value="9"/>
</dbReference>
<dbReference type="SUPFAM" id="SSF100895">
    <property type="entry name" value="Kazal-type serine protease inhibitors"/>
    <property type="match status" value="3"/>
</dbReference>
<dbReference type="Gene3D" id="3.40.50.410">
    <property type="entry name" value="von Willebrand factor, type A domain"/>
    <property type="match status" value="11"/>
</dbReference>
<feature type="domain" description="WAP" evidence="3">
    <location>
        <begin position="1362"/>
        <end position="1411"/>
    </location>
</feature>
<dbReference type="InterPro" id="IPR002350">
    <property type="entry name" value="Kazal_dom"/>
</dbReference>
<feature type="domain" description="Kazal-like" evidence="4">
    <location>
        <begin position="1048"/>
        <end position="1102"/>
    </location>
</feature>
<evidence type="ECO:0000259" key="4">
    <source>
        <dbReference type="PROSITE" id="PS51465"/>
    </source>
</evidence>
<feature type="domain" description="VWFA" evidence="2">
    <location>
        <begin position="1442"/>
        <end position="1622"/>
    </location>
</feature>
<feature type="domain" description="VWFA" evidence="2">
    <location>
        <begin position="514"/>
        <end position="700"/>
    </location>
</feature>
<dbReference type="SUPFAM" id="SSF57256">
    <property type="entry name" value="Elafin-like"/>
    <property type="match status" value="1"/>
</dbReference>
<evidence type="ECO:0000259" key="2">
    <source>
        <dbReference type="PROSITE" id="PS50234"/>
    </source>
</evidence>
<dbReference type="InterPro" id="IPR036465">
    <property type="entry name" value="vWFA_dom_sf"/>
</dbReference>
<dbReference type="PRINTS" id="PR00453">
    <property type="entry name" value="VWFADOMAIN"/>
</dbReference>
<gene>
    <name evidence="5" type="ORF">PLOB_00046752</name>
</gene>
<feature type="compositionally biased region" description="Low complexity" evidence="1">
    <location>
        <begin position="707"/>
        <end position="747"/>
    </location>
</feature>
<comment type="caution">
    <text evidence="5">The sequence shown here is derived from an EMBL/GenBank/DDBJ whole genome shotgun (WGS) entry which is preliminary data.</text>
</comment>
<dbReference type="Pfam" id="PF00092">
    <property type="entry name" value="VWA"/>
    <property type="match status" value="11"/>
</dbReference>
<dbReference type="PANTHER" id="PTHR24020">
    <property type="entry name" value="COLLAGEN ALPHA"/>
    <property type="match status" value="1"/>
</dbReference>